<gene>
    <name evidence="1" type="ORF">PZS58_05940</name>
</gene>
<proteinExistence type="predicted"/>
<dbReference type="AlphaFoldDB" id="A0AAJ1JDL4"/>
<dbReference type="Proteomes" id="UP001163056">
    <property type="component" value="Unassembled WGS sequence"/>
</dbReference>
<reference evidence="1 2" key="1">
    <citation type="submission" date="2023-03" db="EMBL/GenBank/DDBJ databases">
        <title>WGS of NDM-producing Providencia thailandensis from Ukrainian patients.</title>
        <authorList>
            <person name="Zabicka D."/>
            <person name="Izdebski R."/>
            <person name="Urbanowicz P."/>
            <person name="Biedrzycka M."/>
            <person name="Guzek A."/>
            <person name="Gniadkowski M."/>
        </authorList>
    </citation>
    <scope>NUCLEOTIDE SEQUENCE [LARGE SCALE GENOMIC DNA]</scope>
    <source>
        <strain evidence="1 2">8015-22</strain>
    </source>
</reference>
<name>A0AAJ1JDL4_PROST</name>
<sequence length="131" mass="14826">MLIYLLPAVIVSGGGDLLDCMECNHNDRWYETPIDFTGIARSFTLSAAYHQSPLVFKCNVITSCFEPTPYLSRPDFTTLAQDFVVFGNGYLEKRINRLGDMLTLKTSLAKYTHAGVNEGQYWQVKNYQDAL</sequence>
<evidence type="ECO:0000313" key="2">
    <source>
        <dbReference type="Proteomes" id="UP001163056"/>
    </source>
</evidence>
<protein>
    <submittedName>
        <fullName evidence="1">Uncharacterized protein</fullName>
    </submittedName>
</protein>
<organism evidence="1 2">
    <name type="scientific">Providencia stuartii</name>
    <dbReference type="NCBI Taxonomy" id="588"/>
    <lineage>
        <taxon>Bacteria</taxon>
        <taxon>Pseudomonadati</taxon>
        <taxon>Pseudomonadota</taxon>
        <taxon>Gammaproteobacteria</taxon>
        <taxon>Enterobacterales</taxon>
        <taxon>Morganellaceae</taxon>
        <taxon>Providencia</taxon>
    </lineage>
</organism>
<dbReference type="EMBL" id="JAREJI010000002">
    <property type="protein sequence ID" value="MDE8769069.1"/>
    <property type="molecule type" value="Genomic_DNA"/>
</dbReference>
<accession>A0AAJ1JDL4</accession>
<evidence type="ECO:0000313" key="1">
    <source>
        <dbReference type="EMBL" id="MDE8769069.1"/>
    </source>
</evidence>
<comment type="caution">
    <text evidence="1">The sequence shown here is derived from an EMBL/GenBank/DDBJ whole genome shotgun (WGS) entry which is preliminary data.</text>
</comment>
<dbReference type="RefSeq" id="WP_227698401.1">
    <property type="nucleotide sequence ID" value="NZ_BRQK01000003.1"/>
</dbReference>